<reference evidence="13" key="1">
    <citation type="submission" date="2023-04" db="EMBL/GenBank/DDBJ databases">
        <title>Ambrosiozyma monospora NBRC 1965.</title>
        <authorList>
            <person name="Ichikawa N."/>
            <person name="Sato H."/>
            <person name="Tonouchi N."/>
        </authorList>
    </citation>
    <scope>NUCLEOTIDE SEQUENCE</scope>
    <source>
        <strain evidence="13">NBRC 1965</strain>
    </source>
</reference>
<dbReference type="SUPFAM" id="SSF103473">
    <property type="entry name" value="MFS general substrate transporter"/>
    <property type="match status" value="1"/>
</dbReference>
<organism evidence="13 14">
    <name type="scientific">Ambrosiozyma monospora</name>
    <name type="common">Yeast</name>
    <name type="synonym">Endomycopsis monosporus</name>
    <dbReference type="NCBI Taxonomy" id="43982"/>
    <lineage>
        <taxon>Eukaryota</taxon>
        <taxon>Fungi</taxon>
        <taxon>Dikarya</taxon>
        <taxon>Ascomycota</taxon>
        <taxon>Saccharomycotina</taxon>
        <taxon>Pichiomycetes</taxon>
        <taxon>Pichiales</taxon>
        <taxon>Pichiaceae</taxon>
        <taxon>Ambrosiozyma</taxon>
    </lineage>
</organism>
<feature type="compositionally biased region" description="Polar residues" evidence="10">
    <location>
        <begin position="1"/>
        <end position="13"/>
    </location>
</feature>
<feature type="transmembrane region" description="Helical" evidence="11">
    <location>
        <begin position="434"/>
        <end position="457"/>
    </location>
</feature>
<evidence type="ECO:0000256" key="10">
    <source>
        <dbReference type="SAM" id="MobiDB-lite"/>
    </source>
</evidence>
<keyword evidence="14" id="KW-1185">Reference proteome</keyword>
<proteinExistence type="inferred from homology"/>
<comment type="caution">
    <text evidence="13">The sequence shown here is derived from an EMBL/GenBank/DDBJ whole genome shotgun (WGS) entry which is preliminary data.</text>
</comment>
<evidence type="ECO:0000256" key="5">
    <source>
        <dbReference type="ARBA" id="ARBA00022692"/>
    </source>
</evidence>
<dbReference type="PROSITE" id="PS00217">
    <property type="entry name" value="SUGAR_TRANSPORT_2"/>
    <property type="match status" value="1"/>
</dbReference>
<dbReference type="PANTHER" id="PTHR48022:SF5">
    <property type="entry name" value="ALPHA-GLUCOSIDES PERMEASE MPH2-RELATED"/>
    <property type="match status" value="1"/>
</dbReference>
<evidence type="ECO:0000256" key="4">
    <source>
        <dbReference type="ARBA" id="ARBA00022597"/>
    </source>
</evidence>
<evidence type="ECO:0000256" key="2">
    <source>
        <dbReference type="ARBA" id="ARBA00010992"/>
    </source>
</evidence>
<evidence type="ECO:0000256" key="7">
    <source>
        <dbReference type="ARBA" id="ARBA00023136"/>
    </source>
</evidence>
<dbReference type="FunFam" id="1.20.1250.20:FF:000254">
    <property type="entry name" value="MAL31p Maltose permease"/>
    <property type="match status" value="1"/>
</dbReference>
<comment type="similarity">
    <text evidence="2 9">Belongs to the major facilitator superfamily. Sugar transporter (TC 2.A.1.1) family.</text>
</comment>
<keyword evidence="3 9" id="KW-0813">Transport</keyword>
<dbReference type="InterPro" id="IPR036259">
    <property type="entry name" value="MFS_trans_sf"/>
</dbReference>
<keyword evidence="8" id="KW-0462">Maltose metabolism</keyword>
<dbReference type="InterPro" id="IPR005829">
    <property type="entry name" value="Sugar_transporter_CS"/>
</dbReference>
<evidence type="ECO:0000313" key="13">
    <source>
        <dbReference type="EMBL" id="GMG27786.1"/>
    </source>
</evidence>
<feature type="region of interest" description="Disordered" evidence="10">
    <location>
        <begin position="1"/>
        <end position="32"/>
    </location>
</feature>
<dbReference type="Proteomes" id="UP001165063">
    <property type="component" value="Unassembled WGS sequence"/>
</dbReference>
<keyword evidence="5 11" id="KW-0812">Transmembrane</keyword>
<feature type="domain" description="Major facilitator superfamily (MFS) profile" evidence="12">
    <location>
        <begin position="79"/>
        <end position="526"/>
    </location>
</feature>
<evidence type="ECO:0000256" key="1">
    <source>
        <dbReference type="ARBA" id="ARBA00004141"/>
    </source>
</evidence>
<evidence type="ECO:0000256" key="11">
    <source>
        <dbReference type="SAM" id="Phobius"/>
    </source>
</evidence>
<sequence>MSSSFNSTNSDIQKATEVHDATATNKPFEDDALPETDTEINDYLAKFLDMSENANENERHEKAMGLKEGLKTFPKAVIWSIILSSTIIMEGYDISLLTSLYAFPGFAQKFGTYYPDKGEWQIPTKWQTSLSLSANVGEILGLFIAGIVADRIGYRTTLIVCNLICIAFIFIVFFAQSLPVLLVGQILLGMPWGAFQTLSVSYASEVCPLTLRIYLTTFVNACWVIGQLISSCVLKGVLNIEGVNGYKIPFALQWVFPLPIAIGIYFAPESPWWLIKKGRNEEAKHSIKRLLSPNEHMPDTEPLANAMLNKMQLTVKEEELIGAGSTYWDCFKGTNFRRTRVASMCWLAQNITGSTLMGYSTYFYTQAGLNTSMSFTFSIIQYILGLLGTVGSWFLSIRGGRFDIYFSGLCIQAVLLLVVGGLGCTSSKGASWGIGSMLLVFTFVYDMTVGPITYCIVSEIPSVQVRTKTIIIARNIYNVSGIILYIITPYMLNPTAWNWKAKTGFFWAGFAVACGIWAWFDLPETKGRTFAELDKLFNSGISARKFKSHEVETFNSKAMLEKAHGDEIKNMVENTKQIDNGIFEKDPQQKV</sequence>
<feature type="transmembrane region" description="Helical" evidence="11">
    <location>
        <begin position="341"/>
        <end position="359"/>
    </location>
</feature>
<feature type="transmembrane region" description="Helical" evidence="11">
    <location>
        <begin position="404"/>
        <end position="422"/>
    </location>
</feature>
<gene>
    <name evidence="13" type="ORF">Amon01_000348500</name>
</gene>
<evidence type="ECO:0000256" key="9">
    <source>
        <dbReference type="RuleBase" id="RU003346"/>
    </source>
</evidence>
<dbReference type="InterPro" id="IPR003663">
    <property type="entry name" value="Sugar/inositol_transpt"/>
</dbReference>
<dbReference type="GO" id="GO:0000023">
    <property type="term" value="P:maltose metabolic process"/>
    <property type="evidence" value="ECO:0007669"/>
    <property type="project" value="UniProtKB-KW"/>
</dbReference>
<dbReference type="GO" id="GO:0016020">
    <property type="term" value="C:membrane"/>
    <property type="evidence" value="ECO:0007669"/>
    <property type="project" value="UniProtKB-SubCell"/>
</dbReference>
<feature type="transmembrane region" description="Helical" evidence="11">
    <location>
        <begin position="469"/>
        <end position="492"/>
    </location>
</feature>
<dbReference type="Pfam" id="PF00083">
    <property type="entry name" value="Sugar_tr"/>
    <property type="match status" value="1"/>
</dbReference>
<feature type="transmembrane region" description="Helical" evidence="11">
    <location>
        <begin position="379"/>
        <end position="397"/>
    </location>
</feature>
<feature type="transmembrane region" description="Helical" evidence="11">
    <location>
        <begin position="504"/>
        <end position="520"/>
    </location>
</feature>
<feature type="transmembrane region" description="Helical" evidence="11">
    <location>
        <begin position="250"/>
        <end position="267"/>
    </location>
</feature>
<evidence type="ECO:0000256" key="6">
    <source>
        <dbReference type="ARBA" id="ARBA00022989"/>
    </source>
</evidence>
<dbReference type="NCBIfam" id="TIGR00879">
    <property type="entry name" value="SP"/>
    <property type="match status" value="1"/>
</dbReference>
<dbReference type="Gene3D" id="1.20.1250.20">
    <property type="entry name" value="MFS general substrate transporter like domains"/>
    <property type="match status" value="1"/>
</dbReference>
<dbReference type="InterPro" id="IPR020846">
    <property type="entry name" value="MFS_dom"/>
</dbReference>
<dbReference type="EMBL" id="BSXU01001471">
    <property type="protein sequence ID" value="GMG27786.1"/>
    <property type="molecule type" value="Genomic_DNA"/>
</dbReference>
<evidence type="ECO:0000259" key="12">
    <source>
        <dbReference type="PROSITE" id="PS50850"/>
    </source>
</evidence>
<evidence type="ECO:0000256" key="3">
    <source>
        <dbReference type="ARBA" id="ARBA00022448"/>
    </source>
</evidence>
<feature type="transmembrane region" description="Helical" evidence="11">
    <location>
        <begin position="156"/>
        <end position="175"/>
    </location>
</feature>
<accession>A0A9W6YWL2</accession>
<evidence type="ECO:0000256" key="8">
    <source>
        <dbReference type="ARBA" id="ARBA00026248"/>
    </source>
</evidence>
<dbReference type="PANTHER" id="PTHR48022">
    <property type="entry name" value="PLASTIDIC GLUCOSE TRANSPORTER 4"/>
    <property type="match status" value="1"/>
</dbReference>
<name>A0A9W6YWL2_AMBMO</name>
<evidence type="ECO:0000313" key="14">
    <source>
        <dbReference type="Proteomes" id="UP001165063"/>
    </source>
</evidence>
<dbReference type="InterPro" id="IPR050360">
    <property type="entry name" value="MFS_Sugar_Transporters"/>
</dbReference>
<dbReference type="InterPro" id="IPR005828">
    <property type="entry name" value="MFS_sugar_transport-like"/>
</dbReference>
<dbReference type="OrthoDB" id="6612291at2759"/>
<dbReference type="PROSITE" id="PS50850">
    <property type="entry name" value="MFS"/>
    <property type="match status" value="1"/>
</dbReference>
<dbReference type="AlphaFoldDB" id="A0A9W6YWL2"/>
<keyword evidence="7 11" id="KW-0472">Membrane</keyword>
<comment type="subcellular location">
    <subcellularLocation>
        <location evidence="1">Membrane</location>
        <topology evidence="1">Multi-pass membrane protein</topology>
    </subcellularLocation>
</comment>
<dbReference type="GO" id="GO:0005351">
    <property type="term" value="F:carbohydrate:proton symporter activity"/>
    <property type="evidence" value="ECO:0007669"/>
    <property type="project" value="TreeGrafter"/>
</dbReference>
<keyword evidence="4" id="KW-0762">Sugar transport</keyword>
<keyword evidence="6 11" id="KW-1133">Transmembrane helix</keyword>
<protein>
    <submittedName>
        <fullName evidence="13">Unnamed protein product</fullName>
    </submittedName>
</protein>